<dbReference type="InterPro" id="IPR025393">
    <property type="entry name" value="DUF4301"/>
</dbReference>
<dbReference type="STRING" id="880526.GCA_000427365_00338"/>
<dbReference type="EMBL" id="UGVL01000001">
    <property type="protein sequence ID" value="SUE33895.1"/>
    <property type="molecule type" value="Genomic_DNA"/>
</dbReference>
<keyword evidence="3" id="KW-1185">Reference proteome</keyword>
<keyword evidence="2" id="KW-0418">Kinase</keyword>
<dbReference type="InterPro" id="IPR029044">
    <property type="entry name" value="Nucleotide-diphossugar_trans"/>
</dbReference>
<reference evidence="2 3" key="1">
    <citation type="submission" date="2018-06" db="EMBL/GenBank/DDBJ databases">
        <authorList>
            <consortium name="Pathogen Informatics"/>
            <person name="Doyle S."/>
        </authorList>
    </citation>
    <scope>NUCLEOTIDE SEQUENCE [LARGE SCALE GENOMIC DNA]</scope>
    <source>
        <strain evidence="2 3">NCTC11190</strain>
    </source>
</reference>
<accession>A0A379MQT0</accession>
<feature type="domain" description="DUF4301" evidence="1">
    <location>
        <begin position="3"/>
        <end position="496"/>
    </location>
</feature>
<dbReference type="Proteomes" id="UP000255233">
    <property type="component" value="Unassembled WGS sequence"/>
</dbReference>
<gene>
    <name evidence="2" type="ORF">NCTC11190_01109</name>
</gene>
<dbReference type="RefSeq" id="WP_027290224.1">
    <property type="nucleotide sequence ID" value="NZ_CANTWR010000024.1"/>
</dbReference>
<dbReference type="SUPFAM" id="SSF53448">
    <property type="entry name" value="Nucleotide-diphospho-sugar transferases"/>
    <property type="match status" value="1"/>
</dbReference>
<dbReference type="Pfam" id="PF14134">
    <property type="entry name" value="DUF4301"/>
    <property type="match status" value="1"/>
</dbReference>
<dbReference type="AlphaFoldDB" id="A0A379MQT0"/>
<dbReference type="OrthoDB" id="5572060at2"/>
<sequence>MFTQKDLTQLTARGMAPERVEEQLEAFRTGFPYLAIDRAAVVGDGIRKLDAEKAAELAVLYGKSVCRLSVEKFVPASGAASRMFKELYEYAGENKASATVEAVLSGLEKFAFYEDLAALDIPMKDPKAVVSAIVGGSPAEGTGLGLGKKPKGLIKFHKYTGGGRTAMEEHLVEVALYGGSPARIHFTVSPEHMDDFKALVNERLEAFSSKYGVEYEITYSVQEPSTDTIAVNPDNTPFREGDAAAGEILFRPGGHGALIENLNRIDADLIFIKTVDNVVPDHLKGDTVLYKKALAAVALELQQQVFSYLKAIDGGAGKAGDAAFAAEVRQFIEEKLCYRFPAGAEPTLAELRRVLDRPLRVCGMVRNEGEPGGGPFWAETSLGMPGALSLQIAESSQIDPAVREKLMGGGTHFNPVDLVCAVRDFKGNKFDLTQYIDKKTGFISEKSKDGRSLKAQELPGLWNGAMADWNTVFVEVPITTFAPVKTVADLLRPQHQ</sequence>
<keyword evidence="2" id="KW-0808">Transferase</keyword>
<protein>
    <submittedName>
        <fullName evidence="2">Predicted ATPase/kinase involved in NAD metabolism</fullName>
    </submittedName>
</protein>
<organism evidence="2 3">
    <name type="scientific">Rikenella microfusus</name>
    <dbReference type="NCBI Taxonomy" id="28139"/>
    <lineage>
        <taxon>Bacteria</taxon>
        <taxon>Pseudomonadati</taxon>
        <taxon>Bacteroidota</taxon>
        <taxon>Bacteroidia</taxon>
        <taxon>Bacteroidales</taxon>
        <taxon>Rikenellaceae</taxon>
        <taxon>Rikenella</taxon>
    </lineage>
</organism>
<evidence type="ECO:0000313" key="2">
    <source>
        <dbReference type="EMBL" id="SUE33895.1"/>
    </source>
</evidence>
<name>A0A379MQT0_9BACT</name>
<evidence type="ECO:0000313" key="3">
    <source>
        <dbReference type="Proteomes" id="UP000255233"/>
    </source>
</evidence>
<evidence type="ECO:0000259" key="1">
    <source>
        <dbReference type="Pfam" id="PF14134"/>
    </source>
</evidence>
<proteinExistence type="predicted"/>
<dbReference type="GO" id="GO:0016301">
    <property type="term" value="F:kinase activity"/>
    <property type="evidence" value="ECO:0007669"/>
    <property type="project" value="UniProtKB-KW"/>
</dbReference>